<comment type="caution">
    <text evidence="8">The sequence shown here is derived from an EMBL/GenBank/DDBJ whole genome shotgun (WGS) entry which is preliminary data.</text>
</comment>
<evidence type="ECO:0000256" key="3">
    <source>
        <dbReference type="ARBA" id="ARBA00022771"/>
    </source>
</evidence>
<keyword evidence="1" id="KW-0343">GTPase activation</keyword>
<dbReference type="SMART" id="SM00105">
    <property type="entry name" value="ArfGap"/>
    <property type="match status" value="1"/>
</dbReference>
<protein>
    <recommendedName>
        <fullName evidence="7">Arf-GAP domain-containing protein</fullName>
    </recommendedName>
</protein>
<dbReference type="InterPro" id="IPR001164">
    <property type="entry name" value="ArfGAP_dom"/>
</dbReference>
<feature type="non-terminal residue" evidence="8">
    <location>
        <position position="382"/>
    </location>
</feature>
<feature type="compositionally biased region" description="Polar residues" evidence="6">
    <location>
        <begin position="186"/>
        <end position="201"/>
    </location>
</feature>
<evidence type="ECO:0000259" key="7">
    <source>
        <dbReference type="PROSITE" id="PS50115"/>
    </source>
</evidence>
<feature type="compositionally biased region" description="Low complexity" evidence="6">
    <location>
        <begin position="268"/>
        <end position="280"/>
    </location>
</feature>
<evidence type="ECO:0000256" key="1">
    <source>
        <dbReference type="ARBA" id="ARBA00022468"/>
    </source>
</evidence>
<dbReference type="OrthoDB" id="10266696at2759"/>
<dbReference type="PRINTS" id="PR00405">
    <property type="entry name" value="REVINTRACTNG"/>
</dbReference>
<dbReference type="Pfam" id="PF01412">
    <property type="entry name" value="ArfGap"/>
    <property type="match status" value="1"/>
</dbReference>
<dbReference type="PANTHER" id="PTHR45705">
    <property type="entry name" value="FI20236P1"/>
    <property type="match status" value="1"/>
</dbReference>
<dbReference type="GO" id="GO:0005096">
    <property type="term" value="F:GTPase activator activity"/>
    <property type="evidence" value="ECO:0007669"/>
    <property type="project" value="UniProtKB-KW"/>
</dbReference>
<feature type="compositionally biased region" description="Polar residues" evidence="6">
    <location>
        <begin position="242"/>
        <end position="266"/>
    </location>
</feature>
<feature type="region of interest" description="Disordered" evidence="6">
    <location>
        <begin position="214"/>
        <end position="382"/>
    </location>
</feature>
<gene>
    <name evidence="8" type="ORF">DFQ27_000436</name>
</gene>
<feature type="compositionally biased region" description="Low complexity" evidence="6">
    <location>
        <begin position="214"/>
        <end position="241"/>
    </location>
</feature>
<dbReference type="FunFam" id="1.10.220.150:FF:000009">
    <property type="entry name" value="stromal membrane-associated protein 1 isoform X1"/>
    <property type="match status" value="1"/>
</dbReference>
<organism evidence="8 9">
    <name type="scientific">Actinomortierella ambigua</name>
    <dbReference type="NCBI Taxonomy" id="1343610"/>
    <lineage>
        <taxon>Eukaryota</taxon>
        <taxon>Fungi</taxon>
        <taxon>Fungi incertae sedis</taxon>
        <taxon>Mucoromycota</taxon>
        <taxon>Mortierellomycotina</taxon>
        <taxon>Mortierellomycetes</taxon>
        <taxon>Mortierellales</taxon>
        <taxon>Mortierellaceae</taxon>
        <taxon>Actinomortierella</taxon>
    </lineage>
</organism>
<feature type="domain" description="Arf-GAP" evidence="7">
    <location>
        <begin position="1"/>
        <end position="83"/>
    </location>
</feature>
<evidence type="ECO:0000256" key="6">
    <source>
        <dbReference type="SAM" id="MobiDB-lite"/>
    </source>
</evidence>
<feature type="region of interest" description="Disordered" evidence="6">
    <location>
        <begin position="110"/>
        <end position="159"/>
    </location>
</feature>
<accession>A0A9P6QIY1</accession>
<proteinExistence type="predicted"/>
<dbReference type="AlphaFoldDB" id="A0A9P6QIY1"/>
<feature type="compositionally biased region" description="Polar residues" evidence="6">
    <location>
        <begin position="281"/>
        <end position="290"/>
    </location>
</feature>
<dbReference type="InterPro" id="IPR038508">
    <property type="entry name" value="ArfGAP_dom_sf"/>
</dbReference>
<dbReference type="InterPro" id="IPR037278">
    <property type="entry name" value="ARFGAP/RecO"/>
</dbReference>
<keyword evidence="3 5" id="KW-0863">Zinc-finger</keyword>
<dbReference type="GO" id="GO:0008270">
    <property type="term" value="F:zinc ion binding"/>
    <property type="evidence" value="ECO:0007669"/>
    <property type="project" value="UniProtKB-KW"/>
</dbReference>
<dbReference type="InterPro" id="IPR051718">
    <property type="entry name" value="ARF_GTPase-activating"/>
</dbReference>
<feature type="compositionally biased region" description="Polar residues" evidence="6">
    <location>
        <begin position="310"/>
        <end position="327"/>
    </location>
</feature>
<dbReference type="Proteomes" id="UP000807716">
    <property type="component" value="Unassembled WGS sequence"/>
</dbReference>
<keyword evidence="4" id="KW-0862">Zinc</keyword>
<dbReference type="SUPFAM" id="SSF57863">
    <property type="entry name" value="ArfGap/RecO-like zinc finger"/>
    <property type="match status" value="1"/>
</dbReference>
<dbReference type="EMBL" id="JAAAJB010000011">
    <property type="protein sequence ID" value="KAG0270135.1"/>
    <property type="molecule type" value="Genomic_DNA"/>
</dbReference>
<dbReference type="PANTHER" id="PTHR45705:SF1">
    <property type="entry name" value="FI20236P1"/>
    <property type="match status" value="1"/>
</dbReference>
<evidence type="ECO:0000256" key="5">
    <source>
        <dbReference type="PROSITE-ProRule" id="PRU00288"/>
    </source>
</evidence>
<feature type="compositionally biased region" description="Polar residues" evidence="6">
    <location>
        <begin position="370"/>
        <end position="382"/>
    </location>
</feature>
<reference evidence="8" key="1">
    <citation type="journal article" date="2020" name="Fungal Divers.">
        <title>Resolving the Mortierellaceae phylogeny through synthesis of multi-gene phylogenetics and phylogenomics.</title>
        <authorList>
            <person name="Vandepol N."/>
            <person name="Liber J."/>
            <person name="Desiro A."/>
            <person name="Na H."/>
            <person name="Kennedy M."/>
            <person name="Barry K."/>
            <person name="Grigoriev I.V."/>
            <person name="Miller A.N."/>
            <person name="O'Donnell K."/>
            <person name="Stajich J.E."/>
            <person name="Bonito G."/>
        </authorList>
    </citation>
    <scope>NUCLEOTIDE SEQUENCE</scope>
    <source>
        <strain evidence="8">BC1065</strain>
    </source>
</reference>
<evidence type="ECO:0000256" key="4">
    <source>
        <dbReference type="ARBA" id="ARBA00022833"/>
    </source>
</evidence>
<keyword evidence="9" id="KW-1185">Reference proteome</keyword>
<name>A0A9P6QIY1_9FUNG</name>
<dbReference type="Gene3D" id="1.10.220.150">
    <property type="entry name" value="Arf GTPase activating protein"/>
    <property type="match status" value="1"/>
</dbReference>
<dbReference type="CDD" id="cd08204">
    <property type="entry name" value="ArfGap"/>
    <property type="match status" value="1"/>
</dbReference>
<feature type="region of interest" description="Disordered" evidence="6">
    <location>
        <begin position="171"/>
        <end position="201"/>
    </location>
</feature>
<keyword evidence="2" id="KW-0479">Metal-binding</keyword>
<dbReference type="PROSITE" id="PS50115">
    <property type="entry name" value="ARFGAP"/>
    <property type="match status" value="1"/>
</dbReference>
<evidence type="ECO:0000256" key="2">
    <source>
        <dbReference type="ARBA" id="ARBA00022723"/>
    </source>
</evidence>
<evidence type="ECO:0000313" key="9">
    <source>
        <dbReference type="Proteomes" id="UP000807716"/>
    </source>
</evidence>
<sequence>FNLGCFMCIRCSGVHRSMGTHISRVKSVDLDSWTPEQVENMIKWGNEKANRYWEARLPEGSIPNENTSGIDPWIRSKYEYKQFAAKGPVPDPTELGPIDEGLLMQLYGQAAPTSSKNHAHLSRSNHTNSESLSALAPPPSNPTRSAFPKRPTGSTGQTKVQGADLFSIGQNQTPQKQQEHDFFGLSSPTSASDSTKPVAQPGLSATQDLFSLMPSASSNNQTQQQQQQQAQAATTQPQSSNNDWKSSIMSLYASQPATPNRTSNGFGQPMQQQQQQQPAQRNNVWGSSGTDDFGDLQFASSTTTTPSSFDAFNNFGTPQKQNQTNHFQNSNMGFGGMSNGGFQSSNHNSGIPQGGEFFGAVASAGRPANSGFNTQTSNKNNK</sequence>
<dbReference type="GO" id="GO:0005737">
    <property type="term" value="C:cytoplasm"/>
    <property type="evidence" value="ECO:0007669"/>
    <property type="project" value="TreeGrafter"/>
</dbReference>
<evidence type="ECO:0000313" key="8">
    <source>
        <dbReference type="EMBL" id="KAG0270135.1"/>
    </source>
</evidence>